<name>A0A9P1DVA1_9DINO</name>
<dbReference type="Proteomes" id="UP001152797">
    <property type="component" value="Unassembled WGS sequence"/>
</dbReference>
<evidence type="ECO:0000313" key="3">
    <source>
        <dbReference type="EMBL" id="CAI4015483.1"/>
    </source>
</evidence>
<organism evidence="3">
    <name type="scientific">Cladocopium goreaui</name>
    <dbReference type="NCBI Taxonomy" id="2562237"/>
    <lineage>
        <taxon>Eukaryota</taxon>
        <taxon>Sar</taxon>
        <taxon>Alveolata</taxon>
        <taxon>Dinophyceae</taxon>
        <taxon>Suessiales</taxon>
        <taxon>Symbiodiniaceae</taxon>
        <taxon>Cladocopium</taxon>
    </lineage>
</organism>
<feature type="compositionally biased region" description="Low complexity" evidence="1">
    <location>
        <begin position="464"/>
        <end position="478"/>
    </location>
</feature>
<feature type="compositionally biased region" description="Basic residues" evidence="1">
    <location>
        <begin position="499"/>
        <end position="509"/>
    </location>
</feature>
<dbReference type="EMBL" id="CAMXCT010006533">
    <property type="protein sequence ID" value="CAI4015483.1"/>
    <property type="molecule type" value="Genomic_DNA"/>
</dbReference>
<dbReference type="PANTHER" id="PTHR43283:SF7">
    <property type="entry name" value="BETA-LACTAMASE-RELATED DOMAIN-CONTAINING PROTEIN"/>
    <property type="match status" value="1"/>
</dbReference>
<dbReference type="InterPro" id="IPR012338">
    <property type="entry name" value="Beta-lactam/transpept-like"/>
</dbReference>
<evidence type="ECO:0000256" key="1">
    <source>
        <dbReference type="SAM" id="MobiDB-lite"/>
    </source>
</evidence>
<evidence type="ECO:0000259" key="2">
    <source>
        <dbReference type="Pfam" id="PF00144"/>
    </source>
</evidence>
<feature type="domain" description="Beta-lactamase-related" evidence="2">
    <location>
        <begin position="39"/>
        <end position="180"/>
    </location>
</feature>
<dbReference type="Pfam" id="PF00144">
    <property type="entry name" value="Beta-lactamase"/>
    <property type="match status" value="1"/>
</dbReference>
<protein>
    <submittedName>
        <fullName evidence="4">Beta-lactamase-related domain-containing protein</fullName>
    </submittedName>
</protein>
<evidence type="ECO:0000313" key="5">
    <source>
        <dbReference type="Proteomes" id="UP001152797"/>
    </source>
</evidence>
<dbReference type="Gene3D" id="3.40.710.10">
    <property type="entry name" value="DD-peptidase/beta-lactamase superfamily"/>
    <property type="match status" value="1"/>
</dbReference>
<keyword evidence="5" id="KW-1185">Reference proteome</keyword>
<dbReference type="InterPro" id="IPR001466">
    <property type="entry name" value="Beta-lactam-related"/>
</dbReference>
<reference evidence="3" key="1">
    <citation type="submission" date="2022-10" db="EMBL/GenBank/DDBJ databases">
        <authorList>
            <person name="Chen Y."/>
            <person name="Dougan E. K."/>
            <person name="Chan C."/>
            <person name="Rhodes N."/>
            <person name="Thang M."/>
        </authorList>
    </citation>
    <scope>NUCLEOTIDE SEQUENCE</scope>
</reference>
<feature type="region of interest" description="Disordered" evidence="1">
    <location>
        <begin position="495"/>
        <end position="522"/>
    </location>
</feature>
<evidence type="ECO:0000313" key="4">
    <source>
        <dbReference type="EMBL" id="CAL4802795.1"/>
    </source>
</evidence>
<comment type="caution">
    <text evidence="3">The sequence shown here is derived from an EMBL/GenBank/DDBJ whole genome shotgun (WGS) entry which is preliminary data.</text>
</comment>
<dbReference type="EMBL" id="CAMXCT020006533">
    <property type="protein sequence ID" value="CAL1168858.1"/>
    <property type="molecule type" value="Genomic_DNA"/>
</dbReference>
<dbReference type="SUPFAM" id="SSF56601">
    <property type="entry name" value="beta-lactamase/transpeptidase-like"/>
    <property type="match status" value="1"/>
</dbReference>
<dbReference type="AlphaFoldDB" id="A0A9P1DVA1"/>
<reference evidence="4 5" key="2">
    <citation type="submission" date="2024-05" db="EMBL/GenBank/DDBJ databases">
        <authorList>
            <person name="Chen Y."/>
            <person name="Shah S."/>
            <person name="Dougan E. K."/>
            <person name="Thang M."/>
            <person name="Chan C."/>
        </authorList>
    </citation>
    <scope>NUCLEOTIDE SEQUENCE [LARGE SCALE GENOMIC DNA]</scope>
</reference>
<feature type="region of interest" description="Disordered" evidence="1">
    <location>
        <begin position="450"/>
        <end position="478"/>
    </location>
</feature>
<sequence length="730" mass="80232">MAGPGAGEWAKGDVDWNAHEPLNIGAGNLFKTFPGRRCILVAHEGRLVYEHYAPGAGPWEQIELDSAAKTVSALLIGVLVTQGRLELDRPLAHYNVKPAAYWGEHQEYWPLITARHLLTHTSGLGKVPPGTQFEYNSGEHIQHLSLLIGALTRSTHATPVDWAEESFAKPMGLPGLFLHDGLDGEISIGGGQLMSCPQLARIGQLLVNRGKWPVSAAPSWPLDLLPWATNRTSLFQLVSEDYITEMTRPSFPEVVSTYGFLLWLNHATGSDDSSCCMCTCGACFGVPSPPIFGINEEAWFATGFLTRYLIVLPQRNAFVVSLGMDLTGSTPCAVTWSWFSLTYDDSFGALLHYLVIQAALPIPDSTTTQTVTSSTTTRTLTTYTTTSQTTETAVKDTTEALTTTTTTTTTTTMTTTAADTAEGWSPLSWLWPTTTTTDGWWPFELMQTSGEFSNESSGEKDKLTAASASSATSDSTTSTTTFDLSTVIYNHGTKSNLTQRKKRKEKKKRKEAEDEDDQAEPSRYIGGSCTCSCPIDQDFGRCYPLPDMVFERWHYGQEACDVLGSKYLSTEQSCPNVGIVQPCESNSWAIGGSTHNVCGRNFWHQDIGVNCTQLTFCERSEGHPIWVDTRKLATCSCNVLWWKCTYDSEPCDANDTYYTLGPSELAKDLLRDWSPPLQKHTSNASGIFSRVALVVLLALAIRAVVRQSWATRNATRNATDYEQMTEDSAT</sequence>
<proteinExistence type="predicted"/>
<gene>
    <name evidence="3" type="ORF">C1SCF055_LOCUS40307</name>
</gene>
<dbReference type="PANTHER" id="PTHR43283">
    <property type="entry name" value="BETA-LACTAMASE-RELATED"/>
    <property type="match status" value="1"/>
</dbReference>
<dbReference type="EMBL" id="CAMXCT030006533">
    <property type="protein sequence ID" value="CAL4802795.1"/>
    <property type="molecule type" value="Genomic_DNA"/>
</dbReference>
<accession>A0A9P1DVA1</accession>
<dbReference type="InterPro" id="IPR050789">
    <property type="entry name" value="Diverse_Enzym_Activities"/>
</dbReference>
<dbReference type="OrthoDB" id="435297at2759"/>